<dbReference type="Gene3D" id="3.30.70.330">
    <property type="match status" value="2"/>
</dbReference>
<feature type="domain" description="RRM" evidence="4">
    <location>
        <begin position="335"/>
        <end position="414"/>
    </location>
</feature>
<accession>A0A438NJD8</accession>
<dbReference type="InterPro" id="IPR035979">
    <property type="entry name" value="RBD_domain_sf"/>
</dbReference>
<dbReference type="Pfam" id="PF00076">
    <property type="entry name" value="RRM_1"/>
    <property type="match status" value="2"/>
</dbReference>
<dbReference type="CDD" id="cd00590">
    <property type="entry name" value="RRM_SF"/>
    <property type="match status" value="1"/>
</dbReference>
<dbReference type="SMART" id="SM00360">
    <property type="entry name" value="RRM"/>
    <property type="match status" value="2"/>
</dbReference>
<feature type="compositionally biased region" description="Polar residues" evidence="3">
    <location>
        <begin position="34"/>
        <end position="55"/>
    </location>
</feature>
<dbReference type="VEuPathDB" id="FungiDB:PV10_01473"/>
<dbReference type="Proteomes" id="UP000288859">
    <property type="component" value="Unassembled WGS sequence"/>
</dbReference>
<feature type="region of interest" description="Disordered" evidence="3">
    <location>
        <begin position="413"/>
        <end position="492"/>
    </location>
</feature>
<dbReference type="InterPro" id="IPR050374">
    <property type="entry name" value="RRT5_SRSF_SR"/>
</dbReference>
<evidence type="ECO:0000256" key="3">
    <source>
        <dbReference type="SAM" id="MobiDB-lite"/>
    </source>
</evidence>
<evidence type="ECO:0000256" key="2">
    <source>
        <dbReference type="PROSITE-ProRule" id="PRU00176"/>
    </source>
</evidence>
<dbReference type="InterPro" id="IPR000504">
    <property type="entry name" value="RRM_dom"/>
</dbReference>
<dbReference type="GO" id="GO:0005634">
    <property type="term" value="C:nucleus"/>
    <property type="evidence" value="ECO:0007669"/>
    <property type="project" value="TreeGrafter"/>
</dbReference>
<organism evidence="5 6">
    <name type="scientific">Exophiala mesophila</name>
    <name type="common">Black yeast-like fungus</name>
    <dbReference type="NCBI Taxonomy" id="212818"/>
    <lineage>
        <taxon>Eukaryota</taxon>
        <taxon>Fungi</taxon>
        <taxon>Dikarya</taxon>
        <taxon>Ascomycota</taxon>
        <taxon>Pezizomycotina</taxon>
        <taxon>Eurotiomycetes</taxon>
        <taxon>Chaetothyriomycetidae</taxon>
        <taxon>Chaetothyriales</taxon>
        <taxon>Herpotrichiellaceae</taxon>
        <taxon>Exophiala</taxon>
    </lineage>
</organism>
<feature type="compositionally biased region" description="Low complexity" evidence="3">
    <location>
        <begin position="504"/>
        <end position="516"/>
    </location>
</feature>
<evidence type="ECO:0000259" key="4">
    <source>
        <dbReference type="PROSITE" id="PS50102"/>
    </source>
</evidence>
<evidence type="ECO:0000313" key="5">
    <source>
        <dbReference type="EMBL" id="RVX75843.1"/>
    </source>
</evidence>
<dbReference type="AlphaFoldDB" id="A0A438NJD8"/>
<proteinExistence type="predicted"/>
<feature type="domain" description="RRM" evidence="4">
    <location>
        <begin position="151"/>
        <end position="229"/>
    </location>
</feature>
<dbReference type="PANTHER" id="PTHR23003">
    <property type="entry name" value="RNA RECOGNITION MOTIF RRM DOMAIN CONTAINING PROTEIN"/>
    <property type="match status" value="1"/>
</dbReference>
<feature type="compositionally biased region" description="Low complexity" evidence="3">
    <location>
        <begin position="1"/>
        <end position="33"/>
    </location>
</feature>
<sequence length="556" mass="60491">MSSQGINSSSQGIISSQGINSSSQGINSASQGINSASQGINSASQGMNSASQGINSSSLAPASSPGKSLSSLGGLICFLYLLFDAWILKNQALLPLESALSPLLEQDLRLKVHADFTYRVGATTMTFLPRPDRVNDLLDPNNAQGLYPPDALLFVANLSTQRSIEQLQLACEGVFGAYGPNHTKVKNDKNGHPYAFIQFHNIEDAHAAIEGCKNLWLNGRKIRIEYAKAERAVILSRIDGYAISMDEATKVLEVYGAIEACKPANAVSAQNPAGSVWAKFAFWADSRDALRGMQGSALYNLTMSQPVPPENPIRWGPANINRGYVVNSRTNTDKRSIFVGNLPDHTTRQELEEIFGEFGHIVQVNIIRKEFGPDAINVFSFIEFASPEEAIAAHNSEREFMLRTSRLRVEPKEYSARRQRFGNGAPPTPFLRSLSSVPPRQGAGQGMWRDTRNAGGPGGRQFSGWGREYYGGNHNHHAPHNQMSSSMGGMSSYQANMHSPAFMTPPSSSLHSSSTTGTMYSASPYIQSSGNTPYANPLFNAGQYTMGPILETEEHY</sequence>
<dbReference type="GO" id="GO:0005737">
    <property type="term" value="C:cytoplasm"/>
    <property type="evidence" value="ECO:0007669"/>
    <property type="project" value="TreeGrafter"/>
</dbReference>
<dbReference type="InterPro" id="IPR012677">
    <property type="entry name" value="Nucleotide-bd_a/b_plait_sf"/>
</dbReference>
<protein>
    <recommendedName>
        <fullName evidence="4">RRM domain-containing protein</fullName>
    </recommendedName>
</protein>
<dbReference type="GO" id="GO:0003729">
    <property type="term" value="F:mRNA binding"/>
    <property type="evidence" value="ECO:0007669"/>
    <property type="project" value="TreeGrafter"/>
</dbReference>
<name>A0A438NJD8_EXOME</name>
<feature type="compositionally biased region" description="Low complexity" evidence="3">
    <location>
        <begin position="483"/>
        <end position="492"/>
    </location>
</feature>
<dbReference type="SUPFAM" id="SSF54928">
    <property type="entry name" value="RNA-binding domain, RBD"/>
    <property type="match status" value="2"/>
</dbReference>
<gene>
    <name evidence="5" type="ORF">B0A52_00200</name>
</gene>
<dbReference type="PROSITE" id="PS50102">
    <property type="entry name" value="RRM"/>
    <property type="match status" value="2"/>
</dbReference>
<evidence type="ECO:0000256" key="1">
    <source>
        <dbReference type="ARBA" id="ARBA00022884"/>
    </source>
</evidence>
<dbReference type="OrthoDB" id="410044at2759"/>
<keyword evidence="1 2" id="KW-0694">RNA-binding</keyword>
<evidence type="ECO:0000313" key="6">
    <source>
        <dbReference type="Proteomes" id="UP000288859"/>
    </source>
</evidence>
<dbReference type="EMBL" id="NAJM01000001">
    <property type="protein sequence ID" value="RVX75843.1"/>
    <property type="molecule type" value="Genomic_DNA"/>
</dbReference>
<feature type="region of interest" description="Disordered" evidence="3">
    <location>
        <begin position="497"/>
        <end position="516"/>
    </location>
</feature>
<feature type="region of interest" description="Disordered" evidence="3">
    <location>
        <begin position="1"/>
        <end position="58"/>
    </location>
</feature>
<reference evidence="5 6" key="1">
    <citation type="submission" date="2017-03" db="EMBL/GenBank/DDBJ databases">
        <title>Genomes of endolithic fungi from Antarctica.</title>
        <authorList>
            <person name="Coleine C."/>
            <person name="Masonjones S."/>
            <person name="Stajich J.E."/>
        </authorList>
    </citation>
    <scope>NUCLEOTIDE SEQUENCE [LARGE SCALE GENOMIC DNA]</scope>
    <source>
        <strain evidence="5 6">CCFEE 6314</strain>
    </source>
</reference>
<comment type="caution">
    <text evidence="5">The sequence shown here is derived from an EMBL/GenBank/DDBJ whole genome shotgun (WGS) entry which is preliminary data.</text>
</comment>